<evidence type="ECO:0000256" key="1">
    <source>
        <dbReference type="SAM" id="MobiDB-lite"/>
    </source>
</evidence>
<dbReference type="EMBL" id="VOIH02000001">
    <property type="protein sequence ID" value="KAF3455601.1"/>
    <property type="molecule type" value="Genomic_DNA"/>
</dbReference>
<feature type="region of interest" description="Disordered" evidence="1">
    <location>
        <begin position="100"/>
        <end position="125"/>
    </location>
</feature>
<dbReference type="Proteomes" id="UP000796880">
    <property type="component" value="Unassembled WGS sequence"/>
</dbReference>
<keyword evidence="3" id="KW-1185">Reference proteome</keyword>
<proteinExistence type="predicted"/>
<dbReference type="AlphaFoldDB" id="A0A8K0MR00"/>
<sequence>MAIPAESPSTIMPRFTSEVQVGTYIRKSSLIRVSVETLPRGRPLPSRGCTQTGGLSPTTFEWGQFGSCYPVNLTLDSESRYCQSSEMTITAVRKANYPSRLKAVRSPSGGDPKRRWTDLEDEQID</sequence>
<accession>A0A8K0MR00</accession>
<protein>
    <submittedName>
        <fullName evidence="2">Uncharacterized protein</fullName>
    </submittedName>
</protein>
<comment type="caution">
    <text evidence="2">The sequence shown here is derived from an EMBL/GenBank/DDBJ whole genome shotgun (WGS) entry which is preliminary data.</text>
</comment>
<evidence type="ECO:0000313" key="2">
    <source>
        <dbReference type="EMBL" id="KAF3455601.1"/>
    </source>
</evidence>
<name>A0A8K0MR00_9ROSA</name>
<gene>
    <name evidence="2" type="ORF">FNV43_RR00235</name>
</gene>
<organism evidence="2 3">
    <name type="scientific">Rhamnella rubrinervis</name>
    <dbReference type="NCBI Taxonomy" id="2594499"/>
    <lineage>
        <taxon>Eukaryota</taxon>
        <taxon>Viridiplantae</taxon>
        <taxon>Streptophyta</taxon>
        <taxon>Embryophyta</taxon>
        <taxon>Tracheophyta</taxon>
        <taxon>Spermatophyta</taxon>
        <taxon>Magnoliopsida</taxon>
        <taxon>eudicotyledons</taxon>
        <taxon>Gunneridae</taxon>
        <taxon>Pentapetalae</taxon>
        <taxon>rosids</taxon>
        <taxon>fabids</taxon>
        <taxon>Rosales</taxon>
        <taxon>Rhamnaceae</taxon>
        <taxon>rhamnoid group</taxon>
        <taxon>Rhamneae</taxon>
        <taxon>Rhamnella</taxon>
    </lineage>
</organism>
<evidence type="ECO:0000313" key="3">
    <source>
        <dbReference type="Proteomes" id="UP000796880"/>
    </source>
</evidence>
<reference evidence="2" key="1">
    <citation type="submission" date="2020-03" db="EMBL/GenBank/DDBJ databases">
        <title>A high-quality chromosome-level genome assembly of a woody plant with both climbing and erect habits, Rhamnella rubrinervis.</title>
        <authorList>
            <person name="Lu Z."/>
            <person name="Yang Y."/>
            <person name="Zhu X."/>
            <person name="Sun Y."/>
        </authorList>
    </citation>
    <scope>NUCLEOTIDE SEQUENCE</scope>
    <source>
        <strain evidence="2">BYM</strain>
        <tissue evidence="2">Leaf</tissue>
    </source>
</reference>